<organism evidence="1">
    <name type="scientific">marine sediment metagenome</name>
    <dbReference type="NCBI Taxonomy" id="412755"/>
    <lineage>
        <taxon>unclassified sequences</taxon>
        <taxon>metagenomes</taxon>
        <taxon>ecological metagenomes</taxon>
    </lineage>
</organism>
<dbReference type="EMBL" id="BARW01016739">
    <property type="protein sequence ID" value="GAI94563.1"/>
    <property type="molecule type" value="Genomic_DNA"/>
</dbReference>
<sequence length="78" mass="9073">LKRTLNKDIAIIIDYLKRSDDENFKVKVGLIKFLEIFGEKHALSALLARVNDFPRIVRIHASNAIKRIEEKLELENVE</sequence>
<dbReference type="AlphaFoldDB" id="X1SNQ8"/>
<comment type="caution">
    <text evidence="1">The sequence shown here is derived from an EMBL/GenBank/DDBJ whole genome shotgun (WGS) entry which is preliminary data.</text>
</comment>
<proteinExistence type="predicted"/>
<evidence type="ECO:0008006" key="2">
    <source>
        <dbReference type="Google" id="ProtNLM"/>
    </source>
</evidence>
<accession>X1SNQ8</accession>
<gene>
    <name evidence="1" type="ORF">S12H4_29070</name>
</gene>
<feature type="non-terminal residue" evidence="1">
    <location>
        <position position="1"/>
    </location>
</feature>
<reference evidence="1" key="1">
    <citation type="journal article" date="2014" name="Front. Microbiol.">
        <title>High frequency of phylogenetically diverse reductive dehalogenase-homologous genes in deep subseafloor sedimentary metagenomes.</title>
        <authorList>
            <person name="Kawai M."/>
            <person name="Futagami T."/>
            <person name="Toyoda A."/>
            <person name="Takaki Y."/>
            <person name="Nishi S."/>
            <person name="Hori S."/>
            <person name="Arai W."/>
            <person name="Tsubouchi T."/>
            <person name="Morono Y."/>
            <person name="Uchiyama I."/>
            <person name="Ito T."/>
            <person name="Fujiyama A."/>
            <person name="Inagaki F."/>
            <person name="Takami H."/>
        </authorList>
    </citation>
    <scope>NUCLEOTIDE SEQUENCE</scope>
    <source>
        <strain evidence="1">Expedition CK06-06</strain>
    </source>
</reference>
<protein>
    <recommendedName>
        <fullName evidence="2">HEAT repeat domain-containing protein</fullName>
    </recommendedName>
</protein>
<evidence type="ECO:0000313" key="1">
    <source>
        <dbReference type="EMBL" id="GAI94563.1"/>
    </source>
</evidence>
<name>X1SNQ8_9ZZZZ</name>